<evidence type="ECO:0000313" key="1">
    <source>
        <dbReference type="EMBL" id="KAI7940394.1"/>
    </source>
</evidence>
<reference evidence="2" key="2">
    <citation type="journal article" date="2018" name="Mol. Plant Microbe Interact.">
        <title>Genome sequence resources for the wheat stripe rust pathogen (Puccinia striiformis f. sp. tritici) and the barley stripe rust pathogen (Puccinia striiformis f. sp. hordei).</title>
        <authorList>
            <person name="Xia C."/>
            <person name="Wang M."/>
            <person name="Yin C."/>
            <person name="Cornejo O.E."/>
            <person name="Hulbert S.H."/>
            <person name="Chen X."/>
        </authorList>
    </citation>
    <scope>NUCLEOTIDE SEQUENCE [LARGE SCALE GENOMIC DNA]</scope>
    <source>
        <strain evidence="2">93-210</strain>
    </source>
</reference>
<comment type="caution">
    <text evidence="1">The sequence shown here is derived from an EMBL/GenBank/DDBJ whole genome shotgun (WGS) entry which is preliminary data.</text>
</comment>
<keyword evidence="2" id="KW-1185">Reference proteome</keyword>
<proteinExistence type="predicted"/>
<sequence>YINISIRLSPNRLATSQISFVIPEEIIPLGYFFPYKCHDRIIPSFRTFCYRHQNPTTPSPFITIKHGSCQKQKDKMRITTISLVGFLLIPLGSLAQDVSIVSPTKDSNIMPGKKLKIVLKIQGTTSSVNRIALSTAFKTTKYHDPTSLGRLYVGSVFLTPKSTDVVLDASKGTYTYEITVPSAEDFLDGFSTPYELTVSDFYLLGATYTPMLKLTSVQVNVKGDHPAGGEHPPEPKGGKDPKAGTITWDPKSGKDPKTGGTPNLEPKGEPKAGNITWDSKGEKDPKTGGSAHSVLKSRKEPETGGSPSSEPKIEKDQKSGGVPSEPKSGKDMKTGDSPSVDPKTGKDPKTGGSPASDPKGGKDPKAGSITWDSKGGKAPKEL</sequence>
<dbReference type="EMBL" id="CM045878">
    <property type="protein sequence ID" value="KAI7940394.1"/>
    <property type="molecule type" value="Genomic_DNA"/>
</dbReference>
<organism evidence="1 2">
    <name type="scientific">Puccinia striiformis f. sp. tritici</name>
    <dbReference type="NCBI Taxonomy" id="168172"/>
    <lineage>
        <taxon>Eukaryota</taxon>
        <taxon>Fungi</taxon>
        <taxon>Dikarya</taxon>
        <taxon>Basidiomycota</taxon>
        <taxon>Pucciniomycotina</taxon>
        <taxon>Pucciniomycetes</taxon>
        <taxon>Pucciniales</taxon>
        <taxon>Pucciniaceae</taxon>
        <taxon>Puccinia</taxon>
    </lineage>
</organism>
<name>A0ACC0DY74_9BASI</name>
<reference evidence="2" key="1">
    <citation type="journal article" date="2018" name="BMC Genomics">
        <title>Genomic insights into host adaptation between the wheat stripe rust pathogen (Puccinia striiformis f. sp. tritici) and the barley stripe rust pathogen (Puccinia striiformis f. sp. hordei).</title>
        <authorList>
            <person name="Xia C."/>
            <person name="Wang M."/>
            <person name="Yin C."/>
            <person name="Cornejo O.E."/>
            <person name="Hulbert S.H."/>
            <person name="Chen X."/>
        </authorList>
    </citation>
    <scope>NUCLEOTIDE SEQUENCE [LARGE SCALE GENOMIC DNA]</scope>
    <source>
        <strain evidence="2">93-210</strain>
    </source>
</reference>
<feature type="non-terminal residue" evidence="1">
    <location>
        <position position="1"/>
    </location>
</feature>
<protein>
    <submittedName>
        <fullName evidence="1">Uncharacterized protein</fullName>
    </submittedName>
</protein>
<evidence type="ECO:0000313" key="2">
    <source>
        <dbReference type="Proteomes" id="UP001060170"/>
    </source>
</evidence>
<dbReference type="Proteomes" id="UP001060170">
    <property type="component" value="Chromosome 14"/>
</dbReference>
<accession>A0ACC0DY74</accession>
<gene>
    <name evidence="1" type="ORF">MJO28_014046</name>
</gene>
<reference evidence="1 2" key="3">
    <citation type="journal article" date="2022" name="Microbiol. Spectr.">
        <title>Folding features and dynamics of 3D genome architecture in plant fungal pathogens.</title>
        <authorList>
            <person name="Xia C."/>
        </authorList>
    </citation>
    <scope>NUCLEOTIDE SEQUENCE [LARGE SCALE GENOMIC DNA]</scope>
    <source>
        <strain evidence="1 2">93-210</strain>
    </source>
</reference>